<proteinExistence type="predicted"/>
<dbReference type="EnsemblMetazoa" id="Aqu2.1.35132_001">
    <property type="protein sequence ID" value="Aqu2.1.35132_001"/>
    <property type="gene ID" value="Aqu2.1.35132"/>
</dbReference>
<dbReference type="PROSITE" id="PS50853">
    <property type="entry name" value="FN3"/>
    <property type="match status" value="1"/>
</dbReference>
<dbReference type="InterPro" id="IPR036116">
    <property type="entry name" value="FN3_sf"/>
</dbReference>
<dbReference type="InterPro" id="IPR003961">
    <property type="entry name" value="FN3_dom"/>
</dbReference>
<protein>
    <recommendedName>
        <fullName evidence="1">Fibronectin type-III domain-containing protein</fullName>
    </recommendedName>
</protein>
<feature type="domain" description="Fibronectin type-III" evidence="1">
    <location>
        <begin position="101"/>
        <end position="189"/>
    </location>
</feature>
<dbReference type="InParanoid" id="A0A1X7V6K2"/>
<reference evidence="2" key="1">
    <citation type="submission" date="2017-05" db="UniProtKB">
        <authorList>
            <consortium name="EnsemblMetazoa"/>
        </authorList>
    </citation>
    <scope>IDENTIFICATION</scope>
</reference>
<dbReference type="AlphaFoldDB" id="A0A1X7V6K2"/>
<accession>A0A1X7V6K2</accession>
<evidence type="ECO:0000313" key="2">
    <source>
        <dbReference type="EnsemblMetazoa" id="Aqu2.1.35132_001"/>
    </source>
</evidence>
<dbReference type="SUPFAM" id="SSF49265">
    <property type="entry name" value="Fibronectin type III"/>
    <property type="match status" value="1"/>
</dbReference>
<evidence type="ECO:0000259" key="1">
    <source>
        <dbReference type="PROSITE" id="PS50853"/>
    </source>
</evidence>
<name>A0A1X7V6K2_AMPQE</name>
<sequence>ITVQPVSINTTLNSTVVFSCEAVADDLSFRVNNDSATDTYVIAKGFSVITSDAGTKRAELQAIAYKHNNNTEVKCRAVTDEPLQAVFSNTSILIIQGLLDSVVDLDYTFINGSSVLLTWTAPYTLDNVPITGYYIVNGLVNITTTNKSIILSATNPDPCILNNVSVSPINDVGIGSSNSISFYYETAPLITPPVSVVPVIDEQLISLNISIN</sequence>
<organism evidence="2">
    <name type="scientific">Amphimedon queenslandica</name>
    <name type="common">Sponge</name>
    <dbReference type="NCBI Taxonomy" id="400682"/>
    <lineage>
        <taxon>Eukaryota</taxon>
        <taxon>Metazoa</taxon>
        <taxon>Porifera</taxon>
        <taxon>Demospongiae</taxon>
        <taxon>Heteroscleromorpha</taxon>
        <taxon>Haplosclerida</taxon>
        <taxon>Niphatidae</taxon>
        <taxon>Amphimedon</taxon>
    </lineage>
</organism>